<sequence>MKNVIYVMVILFSLAACKSVRENPNEITITSKKEVAVNDYTIVIDKIISDSRCPEGVTCVWAGELVVKLSVWQNEVLKETTQIAFSPSTRDENLAWFVKYIPQNKKLKSYKVSPIKTENRIELKDYKIQLILE</sequence>
<reference evidence="2" key="1">
    <citation type="submission" date="2016-10" db="EMBL/GenBank/DDBJ databases">
        <authorList>
            <person name="Varghese N."/>
            <person name="Submissions S."/>
        </authorList>
    </citation>
    <scope>NUCLEOTIDE SEQUENCE [LARGE SCALE GENOMIC DNA]</scope>
    <source>
        <strain evidence="2">DSM 17934</strain>
    </source>
</reference>
<dbReference type="Proteomes" id="UP000199702">
    <property type="component" value="Unassembled WGS sequence"/>
</dbReference>
<organism evidence="1 2">
    <name type="scientific">Flavobacterium terrigena</name>
    <dbReference type="NCBI Taxonomy" id="402734"/>
    <lineage>
        <taxon>Bacteria</taxon>
        <taxon>Pseudomonadati</taxon>
        <taxon>Bacteroidota</taxon>
        <taxon>Flavobacteriia</taxon>
        <taxon>Flavobacteriales</taxon>
        <taxon>Flavobacteriaceae</taxon>
        <taxon>Flavobacterium</taxon>
    </lineage>
</organism>
<dbReference type="PROSITE" id="PS51257">
    <property type="entry name" value="PROKAR_LIPOPROTEIN"/>
    <property type="match status" value="1"/>
</dbReference>
<accession>A0A1H6VK31</accession>
<protein>
    <recommendedName>
        <fullName evidence="3">Lipoprotein</fullName>
    </recommendedName>
</protein>
<dbReference type="AlphaFoldDB" id="A0A1H6VK31"/>
<keyword evidence="2" id="KW-1185">Reference proteome</keyword>
<evidence type="ECO:0000313" key="2">
    <source>
        <dbReference type="Proteomes" id="UP000199702"/>
    </source>
</evidence>
<evidence type="ECO:0000313" key="1">
    <source>
        <dbReference type="EMBL" id="SEJ01120.1"/>
    </source>
</evidence>
<proteinExistence type="predicted"/>
<evidence type="ECO:0008006" key="3">
    <source>
        <dbReference type="Google" id="ProtNLM"/>
    </source>
</evidence>
<dbReference type="OrthoDB" id="163809at2"/>
<dbReference type="STRING" id="402734.SAMN05660918_2144"/>
<name>A0A1H6VK31_9FLAO</name>
<gene>
    <name evidence="1" type="ORF">SAMN05660918_2144</name>
</gene>
<dbReference type="EMBL" id="FNYA01000005">
    <property type="protein sequence ID" value="SEJ01120.1"/>
    <property type="molecule type" value="Genomic_DNA"/>
</dbReference>
<dbReference type="RefSeq" id="WP_091312933.1">
    <property type="nucleotide sequence ID" value="NZ_CBCSJU010000006.1"/>
</dbReference>